<dbReference type="OrthoDB" id="1323at2759"/>
<keyword evidence="5" id="KW-0627">Porphyrin biosynthesis</keyword>
<dbReference type="PANTHER" id="PTHR11108:SF1">
    <property type="entry name" value="FERROCHELATASE, MITOCHONDRIAL"/>
    <property type="match status" value="1"/>
</dbReference>
<dbReference type="Pfam" id="PF00762">
    <property type="entry name" value="Ferrochelatase"/>
    <property type="match status" value="1"/>
</dbReference>
<dbReference type="SUPFAM" id="SSF53800">
    <property type="entry name" value="Chelatase"/>
    <property type="match status" value="1"/>
</dbReference>
<keyword evidence="2" id="KW-0408">Iron</keyword>
<dbReference type="PANTHER" id="PTHR11108">
    <property type="entry name" value="FERROCHELATASE"/>
    <property type="match status" value="1"/>
</dbReference>
<organism evidence="7 8">
    <name type="scientific">Stentor coeruleus</name>
    <dbReference type="NCBI Taxonomy" id="5963"/>
    <lineage>
        <taxon>Eukaryota</taxon>
        <taxon>Sar</taxon>
        <taxon>Alveolata</taxon>
        <taxon>Ciliophora</taxon>
        <taxon>Postciliodesmatophora</taxon>
        <taxon>Heterotrichea</taxon>
        <taxon>Heterotrichida</taxon>
        <taxon>Stentoridae</taxon>
        <taxon>Stentor</taxon>
    </lineage>
</organism>
<dbReference type="InterPro" id="IPR033659">
    <property type="entry name" value="Ferrochelatase_N"/>
</dbReference>
<dbReference type="InterPro" id="IPR001015">
    <property type="entry name" value="Ferrochelatase"/>
</dbReference>
<evidence type="ECO:0000256" key="6">
    <source>
        <dbReference type="RuleBase" id="RU004185"/>
    </source>
</evidence>
<gene>
    <name evidence="7" type="ORF">SteCoe_29361</name>
</gene>
<comment type="similarity">
    <text evidence="6">Belongs to the ferrochelatase family.</text>
</comment>
<dbReference type="HAMAP" id="MF_00323">
    <property type="entry name" value="Ferrochelatase"/>
    <property type="match status" value="1"/>
</dbReference>
<keyword evidence="3" id="KW-0350">Heme biosynthesis</keyword>
<dbReference type="GO" id="GO:0006783">
    <property type="term" value="P:heme biosynthetic process"/>
    <property type="evidence" value="ECO:0007669"/>
    <property type="project" value="UniProtKB-KW"/>
</dbReference>
<comment type="pathway">
    <text evidence="1">Porphyrin-containing compound metabolism; protoheme biosynthesis.</text>
</comment>
<reference evidence="7 8" key="1">
    <citation type="submission" date="2016-11" db="EMBL/GenBank/DDBJ databases">
        <title>The macronuclear genome of Stentor coeruleus: a giant cell with tiny introns.</title>
        <authorList>
            <person name="Slabodnick M."/>
            <person name="Ruby J.G."/>
            <person name="Reiff S.B."/>
            <person name="Swart E.C."/>
            <person name="Gosai S."/>
            <person name="Prabakaran S."/>
            <person name="Witkowska E."/>
            <person name="Larue G.E."/>
            <person name="Fisher S."/>
            <person name="Freeman R.M."/>
            <person name="Gunawardena J."/>
            <person name="Chu W."/>
            <person name="Stover N.A."/>
            <person name="Gregory B.D."/>
            <person name="Nowacki M."/>
            <person name="Derisi J."/>
            <person name="Roy S.W."/>
            <person name="Marshall W.F."/>
            <person name="Sood P."/>
        </authorList>
    </citation>
    <scope>NUCLEOTIDE SEQUENCE [LARGE SCALE GENOMIC DNA]</scope>
    <source>
        <strain evidence="7">WM001</strain>
    </source>
</reference>
<evidence type="ECO:0008006" key="9">
    <source>
        <dbReference type="Google" id="ProtNLM"/>
    </source>
</evidence>
<evidence type="ECO:0000256" key="1">
    <source>
        <dbReference type="ARBA" id="ARBA00004744"/>
    </source>
</evidence>
<dbReference type="GO" id="GO:0004325">
    <property type="term" value="F:ferrochelatase activity"/>
    <property type="evidence" value="ECO:0007669"/>
    <property type="project" value="InterPro"/>
</dbReference>
<dbReference type="EMBL" id="MPUH01000917">
    <property type="protein sequence ID" value="OMJ72251.1"/>
    <property type="molecule type" value="Genomic_DNA"/>
</dbReference>
<dbReference type="UniPathway" id="UPA00252"/>
<proteinExistence type="inferred from homology"/>
<dbReference type="InterPro" id="IPR033644">
    <property type="entry name" value="Ferrochelatase_C"/>
</dbReference>
<name>A0A1R2B648_9CILI</name>
<dbReference type="Proteomes" id="UP000187209">
    <property type="component" value="Unassembled WGS sequence"/>
</dbReference>
<dbReference type="CDD" id="cd00419">
    <property type="entry name" value="Ferrochelatase_C"/>
    <property type="match status" value="1"/>
</dbReference>
<keyword evidence="4" id="KW-0456">Lyase</keyword>
<evidence type="ECO:0000256" key="4">
    <source>
        <dbReference type="ARBA" id="ARBA00023239"/>
    </source>
</evidence>
<evidence type="ECO:0000256" key="3">
    <source>
        <dbReference type="ARBA" id="ARBA00023133"/>
    </source>
</evidence>
<evidence type="ECO:0000256" key="2">
    <source>
        <dbReference type="ARBA" id="ARBA00023004"/>
    </source>
</evidence>
<dbReference type="NCBIfam" id="TIGR00109">
    <property type="entry name" value="hemH"/>
    <property type="match status" value="1"/>
</dbReference>
<sequence length="340" mass="38234">MSVRTALLLMNLGGPKTAAEVEGFLVRMFSDRTFINIPFGLGPRIARYRAKKAVISQYEKIGGSPLSTWTDIQGSKLVKILDEISPGTAPHKFYPCFRYSYPLIQDVKSSLETDKPQKIIAFTQYPHYSCATTGNSLRDVIDNLPSEKISAITKYATHPLFIKAWVDLIKEQLKKFENPENVTIAFTAHSIPASVMWRGDLYPIEISSTVSAVMQSFSKHRYHLFWQSKVGLQQWLKPSTKEGLLKLGKNGENNVLLVPIAFMQDHLETLYELDLEYVKEANGHGMNVVRCPAPNDNNGFIEAMAGIVKEHLENGFHSLVPRCVNCPIPEHCKSLDKLSH</sequence>
<dbReference type="AlphaFoldDB" id="A0A1R2B648"/>
<dbReference type="GO" id="GO:0005739">
    <property type="term" value="C:mitochondrion"/>
    <property type="evidence" value="ECO:0007669"/>
    <property type="project" value="TreeGrafter"/>
</dbReference>
<evidence type="ECO:0000256" key="5">
    <source>
        <dbReference type="ARBA" id="ARBA00023244"/>
    </source>
</evidence>
<accession>A0A1R2B648</accession>
<evidence type="ECO:0000313" key="7">
    <source>
        <dbReference type="EMBL" id="OMJ72251.1"/>
    </source>
</evidence>
<dbReference type="Gene3D" id="3.40.50.1400">
    <property type="match status" value="2"/>
</dbReference>
<keyword evidence="8" id="KW-1185">Reference proteome</keyword>
<dbReference type="CDD" id="cd03411">
    <property type="entry name" value="Ferrochelatase_N"/>
    <property type="match status" value="1"/>
</dbReference>
<comment type="caution">
    <text evidence="7">The sequence shown here is derived from an EMBL/GenBank/DDBJ whole genome shotgun (WGS) entry which is preliminary data.</text>
</comment>
<protein>
    <recommendedName>
        <fullName evidence="9">Ferrochelatase</fullName>
    </recommendedName>
</protein>
<evidence type="ECO:0000313" key="8">
    <source>
        <dbReference type="Proteomes" id="UP000187209"/>
    </source>
</evidence>